<evidence type="ECO:0000256" key="1">
    <source>
        <dbReference type="ARBA" id="ARBA00004370"/>
    </source>
</evidence>
<accession>A0A272EW06</accession>
<evidence type="ECO:0000313" key="13">
    <source>
        <dbReference type="Proteomes" id="UP000216107"/>
    </source>
</evidence>
<dbReference type="GO" id="GO:0015562">
    <property type="term" value="F:efflux transmembrane transporter activity"/>
    <property type="evidence" value="ECO:0007669"/>
    <property type="project" value="InterPro"/>
</dbReference>
<proteinExistence type="inferred from homology"/>
<evidence type="ECO:0000256" key="8">
    <source>
        <dbReference type="ARBA" id="ARBA00023288"/>
    </source>
</evidence>
<organism evidence="12 13">
    <name type="scientific">Candidatus Dactylopiibacterium carminicum</name>
    <dbReference type="NCBI Taxonomy" id="857335"/>
    <lineage>
        <taxon>Bacteria</taxon>
        <taxon>Pseudomonadati</taxon>
        <taxon>Pseudomonadota</taxon>
        <taxon>Betaproteobacteria</taxon>
        <taxon>Rhodocyclales</taxon>
        <taxon>Rhodocyclaceae</taxon>
        <taxon>Candidatus Dactylopiibacterium</taxon>
    </lineage>
</organism>
<dbReference type="RefSeq" id="WP_095524292.1">
    <property type="nucleotide sequence ID" value="NZ_MDUX01000019.1"/>
</dbReference>
<evidence type="ECO:0000313" key="11">
    <source>
        <dbReference type="EMBL" id="KAF7599517.1"/>
    </source>
</evidence>
<dbReference type="GO" id="GO:0005886">
    <property type="term" value="C:plasma membrane"/>
    <property type="evidence" value="ECO:0007669"/>
    <property type="project" value="UniProtKB-SubCell"/>
</dbReference>
<evidence type="ECO:0000256" key="9">
    <source>
        <dbReference type="RuleBase" id="RU362097"/>
    </source>
</evidence>
<dbReference type="Gene3D" id="1.20.1600.10">
    <property type="entry name" value="Outer membrane efflux proteins (OEP)"/>
    <property type="match status" value="1"/>
</dbReference>
<dbReference type="Pfam" id="PF02321">
    <property type="entry name" value="OEP"/>
    <property type="match status" value="2"/>
</dbReference>
<dbReference type="Gene3D" id="2.20.200.10">
    <property type="entry name" value="Outer membrane efflux proteins (OEP)"/>
    <property type="match status" value="1"/>
</dbReference>
<evidence type="ECO:0000256" key="2">
    <source>
        <dbReference type="ARBA" id="ARBA00007613"/>
    </source>
</evidence>
<dbReference type="AlphaFoldDB" id="A0A272EW06"/>
<evidence type="ECO:0000256" key="5">
    <source>
        <dbReference type="ARBA" id="ARBA00022729"/>
    </source>
</evidence>
<dbReference type="NCBIfam" id="TIGR01845">
    <property type="entry name" value="outer_NodT"/>
    <property type="match status" value="1"/>
</dbReference>
<dbReference type="EMBL" id="MDUX01000019">
    <property type="protein sequence ID" value="KAF7599517.1"/>
    <property type="molecule type" value="Genomic_DNA"/>
</dbReference>
<reference evidence="11 14" key="1">
    <citation type="submission" date="2016-08" db="EMBL/GenBank/DDBJ databases">
        <title>Candidatus Dactylopiibacterium carminicum genome sequence.</title>
        <authorList>
            <person name="Ramirez-Puebla S.T."/>
            <person name="Ormeno-Orrillo E."/>
            <person name="Vera-Ponce De Leon A."/>
            <person name="Luis L."/>
            <person name="Sanchez-Flores A."/>
            <person name="Monica R."/>
            <person name="Martinez-Romero E."/>
        </authorList>
    </citation>
    <scope>NUCLEOTIDE SEQUENCE [LARGE SCALE GENOMIC DNA]</scope>
    <source>
        <strain evidence="11">END1</strain>
    </source>
</reference>
<dbReference type="Proteomes" id="UP000216107">
    <property type="component" value="Unassembled WGS sequence"/>
</dbReference>
<feature type="signal peptide" evidence="9">
    <location>
        <begin position="1"/>
        <end position="21"/>
    </location>
</feature>
<feature type="coiled-coil region" evidence="10">
    <location>
        <begin position="151"/>
        <end position="178"/>
    </location>
</feature>
<evidence type="ECO:0000256" key="7">
    <source>
        <dbReference type="ARBA" id="ARBA00023139"/>
    </source>
</evidence>
<dbReference type="Proteomes" id="UP000623509">
    <property type="component" value="Unassembled WGS sequence"/>
</dbReference>
<sequence>MNHPPLILALLLAALAGCASQGDSKTVTALRNPASLGELNLALPTGTPSVSGEYWQQLGDPQLDALIAKAWAEAPSLQLADARIRRAAALTQLADSAREPQLNANFDSTSQRFTENGMIPAPVAGSWRTNNRLALDAGIDLDLWGRYRAGLKSAEALLREAEVEKQAAKLALASALARGWVEYDRLYRQLDHLDALITTRGELENLQRIRVKAGLDPDFDRSQQRFGIAALRTERAATLTQLALQRDRLMTLAGQSQAEDGQLGRPQIRSSLDARLPSQLPADLLGNRPDVLASRWRVEAASHDIEAARAQFYPNVNLTAFLGFSSLGLENLLDSHARILGGGPAIRLPIFEGGRLRANLATRNADHDAAVAQYNATLLDALHEVVDQARSLEGMQQQNAMAREALTAAERGVQLTQTRVERRLASRVQLLGAQLQVLAQQRVLTDLHARRLDAALGLQRALGGGFSPDANPFTLAAN</sequence>
<comment type="subcellular location">
    <subcellularLocation>
        <location evidence="9">Cell membrane</location>
        <topology evidence="9">Lipid-anchor</topology>
    </subcellularLocation>
    <subcellularLocation>
        <location evidence="1">Membrane</location>
    </subcellularLocation>
</comment>
<keyword evidence="3 9" id="KW-1134">Transmembrane beta strand</keyword>
<name>A0A272EW06_9RHOO</name>
<gene>
    <name evidence="11" type="ORF">BGI27_07535</name>
    <name evidence="12" type="ORF">CGU29_04575</name>
</gene>
<keyword evidence="8 9" id="KW-0449">Lipoprotein</keyword>
<keyword evidence="7 9" id="KW-0564">Palmitate</keyword>
<comment type="caution">
    <text evidence="12">The sequence shown here is derived from an EMBL/GenBank/DDBJ whole genome shotgun (WGS) entry which is preliminary data.</text>
</comment>
<evidence type="ECO:0000313" key="12">
    <source>
        <dbReference type="EMBL" id="PAS94289.1"/>
    </source>
</evidence>
<keyword evidence="4 9" id="KW-0812">Transmembrane</keyword>
<evidence type="ECO:0000256" key="3">
    <source>
        <dbReference type="ARBA" id="ARBA00022452"/>
    </source>
</evidence>
<keyword evidence="10" id="KW-0175">Coiled coil</keyword>
<keyword evidence="14" id="KW-1185">Reference proteome</keyword>
<keyword evidence="5 9" id="KW-0732">Signal</keyword>
<comment type="similarity">
    <text evidence="2 9">Belongs to the outer membrane factor (OMF) (TC 1.B.17) family.</text>
</comment>
<dbReference type="PANTHER" id="PTHR30203">
    <property type="entry name" value="OUTER MEMBRANE CATION EFFLUX PROTEIN"/>
    <property type="match status" value="1"/>
</dbReference>
<protein>
    <submittedName>
        <fullName evidence="12">Fusaric acid resistance protein</fullName>
    </submittedName>
</protein>
<keyword evidence="6 9" id="KW-0472">Membrane</keyword>
<evidence type="ECO:0000313" key="14">
    <source>
        <dbReference type="Proteomes" id="UP000623509"/>
    </source>
</evidence>
<dbReference type="EMBL" id="NMRN01000008">
    <property type="protein sequence ID" value="PAS94289.1"/>
    <property type="molecule type" value="Genomic_DNA"/>
</dbReference>
<dbReference type="SUPFAM" id="SSF56954">
    <property type="entry name" value="Outer membrane efflux proteins (OEP)"/>
    <property type="match status" value="1"/>
</dbReference>
<evidence type="ECO:0000256" key="6">
    <source>
        <dbReference type="ARBA" id="ARBA00023136"/>
    </source>
</evidence>
<feature type="chain" id="PRO_5011822238" evidence="9">
    <location>
        <begin position="22"/>
        <end position="478"/>
    </location>
</feature>
<dbReference type="InterPro" id="IPR010131">
    <property type="entry name" value="MdtP/NodT-like"/>
</dbReference>
<dbReference type="OrthoDB" id="9770517at2"/>
<dbReference type="InterPro" id="IPR003423">
    <property type="entry name" value="OMP_efflux"/>
</dbReference>
<evidence type="ECO:0000256" key="4">
    <source>
        <dbReference type="ARBA" id="ARBA00022692"/>
    </source>
</evidence>
<dbReference type="PANTHER" id="PTHR30203:SF20">
    <property type="entry name" value="MULTIDRUG RESISTANCE OUTER MEMBRANE PROTEIN MDTP-RELATED"/>
    <property type="match status" value="1"/>
</dbReference>
<reference evidence="12 13" key="2">
    <citation type="submission" date="2017-07" db="EMBL/GenBank/DDBJ databases">
        <title>Candidatus Dactylopiibacterium carminicum, a nitrogen-fixing symbiont of the cochineal insect Dactylopius coccus and Dactylopius opuntiae (Hemiptera: Coccoidea: Dactylopiidae).</title>
        <authorList>
            <person name="Vera A."/>
        </authorList>
    </citation>
    <scope>NUCLEOTIDE SEQUENCE [LARGE SCALE GENOMIC DNA]</scope>
    <source>
        <strain evidence="12 13">NFDCM</strain>
    </source>
</reference>
<evidence type="ECO:0000256" key="10">
    <source>
        <dbReference type="SAM" id="Coils"/>
    </source>
</evidence>